<evidence type="ECO:0000313" key="2">
    <source>
        <dbReference type="Proteomes" id="UP000663981"/>
    </source>
</evidence>
<keyword evidence="2" id="KW-1185">Reference proteome</keyword>
<protein>
    <recommendedName>
        <fullName evidence="3">Hydrolase</fullName>
    </recommendedName>
</protein>
<accession>A0ABS3N152</accession>
<evidence type="ECO:0000313" key="1">
    <source>
        <dbReference type="EMBL" id="MBO1511996.1"/>
    </source>
</evidence>
<sequence>MINKQVYIFLTDTGTLFTRMIKLFTKSTLNHASIAFDEELQEMYSFGRKNVKNPFIGGFVREDIHTELFKEAKCAIYSCSVSEFEYYQLKRNIKKIELSEQDYKYNLIGLLGVVLNIEIVRKNAFFCSQFVATLLSNNGISLVDKPLSLVTPQDLREAKQLKLIYEGDLDSYPAVKLKKGKSTPQSYLDNTVNYLMTKKSQTKATFLTAYHKVKAFM</sequence>
<reference evidence="1 2" key="1">
    <citation type="submission" date="2021-03" db="EMBL/GenBank/DDBJ databases">
        <title>Whole genome sequence of Metabacillus bambusae BG109.</title>
        <authorList>
            <person name="Jeong J.W."/>
        </authorList>
    </citation>
    <scope>NUCLEOTIDE SEQUENCE [LARGE SCALE GENOMIC DNA]</scope>
    <source>
        <strain evidence="1 2">BG109</strain>
    </source>
</reference>
<gene>
    <name evidence="1" type="ORF">I7822_09975</name>
</gene>
<evidence type="ECO:0008006" key="3">
    <source>
        <dbReference type="Google" id="ProtNLM"/>
    </source>
</evidence>
<comment type="caution">
    <text evidence="1">The sequence shown here is derived from an EMBL/GenBank/DDBJ whole genome shotgun (WGS) entry which is preliminary data.</text>
</comment>
<dbReference type="Proteomes" id="UP000663981">
    <property type="component" value="Unassembled WGS sequence"/>
</dbReference>
<dbReference type="Gene3D" id="3.90.1720.10">
    <property type="entry name" value="endopeptidase domain like (from Nostoc punctiforme)"/>
    <property type="match status" value="1"/>
</dbReference>
<dbReference type="SUPFAM" id="SSF54001">
    <property type="entry name" value="Cysteine proteinases"/>
    <property type="match status" value="1"/>
</dbReference>
<dbReference type="RefSeq" id="WP_207977556.1">
    <property type="nucleotide sequence ID" value="NZ_JAGDEL010000006.1"/>
</dbReference>
<dbReference type="InterPro" id="IPR038765">
    <property type="entry name" value="Papain-like_cys_pep_sf"/>
</dbReference>
<dbReference type="EMBL" id="JAGDEL010000006">
    <property type="protein sequence ID" value="MBO1511996.1"/>
    <property type="molecule type" value="Genomic_DNA"/>
</dbReference>
<name>A0ABS3N152_9BACI</name>
<organism evidence="1 2">
    <name type="scientific">Metabacillus bambusae</name>
    <dbReference type="NCBI Taxonomy" id="2795218"/>
    <lineage>
        <taxon>Bacteria</taxon>
        <taxon>Bacillati</taxon>
        <taxon>Bacillota</taxon>
        <taxon>Bacilli</taxon>
        <taxon>Bacillales</taxon>
        <taxon>Bacillaceae</taxon>
        <taxon>Metabacillus</taxon>
    </lineage>
</organism>
<proteinExistence type="predicted"/>